<dbReference type="RefSeq" id="WP_380857852.1">
    <property type="nucleotide sequence ID" value="NZ_JBHRXV010000003.1"/>
</dbReference>
<organism evidence="5 6">
    <name type="scientific">Sphingoaurantiacus capsulatus</name>
    <dbReference type="NCBI Taxonomy" id="1771310"/>
    <lineage>
        <taxon>Bacteria</taxon>
        <taxon>Pseudomonadati</taxon>
        <taxon>Pseudomonadota</taxon>
        <taxon>Alphaproteobacteria</taxon>
        <taxon>Sphingomonadales</taxon>
        <taxon>Sphingosinicellaceae</taxon>
        <taxon>Sphingoaurantiacus</taxon>
    </lineage>
</organism>
<name>A0ABV7X905_9SPHN</name>
<dbReference type="SUPFAM" id="SSF46785">
    <property type="entry name" value="Winged helix' DNA-binding domain"/>
    <property type="match status" value="1"/>
</dbReference>
<dbReference type="PROSITE" id="PS51118">
    <property type="entry name" value="HTH_HXLR"/>
    <property type="match status" value="1"/>
</dbReference>
<protein>
    <submittedName>
        <fullName evidence="5">Winged helix-turn-helix transcriptional regulator</fullName>
    </submittedName>
</protein>
<evidence type="ECO:0000256" key="2">
    <source>
        <dbReference type="ARBA" id="ARBA00023125"/>
    </source>
</evidence>
<dbReference type="PANTHER" id="PTHR33204">
    <property type="entry name" value="TRANSCRIPTIONAL REGULATOR, MARR FAMILY"/>
    <property type="match status" value="1"/>
</dbReference>
<dbReference type="InterPro" id="IPR036388">
    <property type="entry name" value="WH-like_DNA-bd_sf"/>
</dbReference>
<keyword evidence="3" id="KW-0804">Transcription</keyword>
<evidence type="ECO:0000313" key="5">
    <source>
        <dbReference type="EMBL" id="MFC3711950.1"/>
    </source>
</evidence>
<feature type="domain" description="HTH hxlR-type" evidence="4">
    <location>
        <begin position="11"/>
        <end position="108"/>
    </location>
</feature>
<sequence>MPKRVSAPDYCLIARSMDVLGEQWTMLIVRDAFFGIRNFDDFQKSLGIARNVLATRLAKLVEEGILSRRVSEADRRKVEYKLTQKGRDLFPMIIGLSQWGAKHLRRPDELSPFAIVDRANGHGLAPVEVRAADGRTLTPFDTVIVSAEGTTDTIRANVPPLRNAG</sequence>
<dbReference type="Pfam" id="PF01638">
    <property type="entry name" value="HxlR"/>
    <property type="match status" value="1"/>
</dbReference>
<gene>
    <name evidence="5" type="ORF">ACFOMD_05175</name>
</gene>
<evidence type="ECO:0000313" key="6">
    <source>
        <dbReference type="Proteomes" id="UP001595615"/>
    </source>
</evidence>
<keyword evidence="2" id="KW-0238">DNA-binding</keyword>
<accession>A0ABV7X905</accession>
<proteinExistence type="predicted"/>
<evidence type="ECO:0000256" key="1">
    <source>
        <dbReference type="ARBA" id="ARBA00023015"/>
    </source>
</evidence>
<dbReference type="Proteomes" id="UP001595615">
    <property type="component" value="Unassembled WGS sequence"/>
</dbReference>
<dbReference type="EMBL" id="JBHRXV010000003">
    <property type="protein sequence ID" value="MFC3711950.1"/>
    <property type="molecule type" value="Genomic_DNA"/>
</dbReference>
<keyword evidence="1" id="KW-0805">Transcription regulation</keyword>
<dbReference type="InterPro" id="IPR002577">
    <property type="entry name" value="HTH_HxlR"/>
</dbReference>
<evidence type="ECO:0000259" key="4">
    <source>
        <dbReference type="PROSITE" id="PS51118"/>
    </source>
</evidence>
<comment type="caution">
    <text evidence="5">The sequence shown here is derived from an EMBL/GenBank/DDBJ whole genome shotgun (WGS) entry which is preliminary data.</text>
</comment>
<dbReference type="InterPro" id="IPR036390">
    <property type="entry name" value="WH_DNA-bd_sf"/>
</dbReference>
<dbReference type="PANTHER" id="PTHR33204:SF18">
    <property type="entry name" value="TRANSCRIPTIONAL REGULATORY PROTEIN"/>
    <property type="match status" value="1"/>
</dbReference>
<reference evidence="6" key="1">
    <citation type="journal article" date="2019" name="Int. J. Syst. Evol. Microbiol.">
        <title>The Global Catalogue of Microorganisms (GCM) 10K type strain sequencing project: providing services to taxonomists for standard genome sequencing and annotation.</title>
        <authorList>
            <consortium name="The Broad Institute Genomics Platform"/>
            <consortium name="The Broad Institute Genome Sequencing Center for Infectious Disease"/>
            <person name="Wu L."/>
            <person name="Ma J."/>
        </authorList>
    </citation>
    <scope>NUCLEOTIDE SEQUENCE [LARGE SCALE GENOMIC DNA]</scope>
    <source>
        <strain evidence="6">KCTC 42644</strain>
    </source>
</reference>
<evidence type="ECO:0000256" key="3">
    <source>
        <dbReference type="ARBA" id="ARBA00023163"/>
    </source>
</evidence>
<keyword evidence="6" id="KW-1185">Reference proteome</keyword>
<dbReference type="Gene3D" id="1.10.10.10">
    <property type="entry name" value="Winged helix-like DNA-binding domain superfamily/Winged helix DNA-binding domain"/>
    <property type="match status" value="1"/>
</dbReference>